<keyword evidence="2" id="KW-1185">Reference proteome</keyword>
<sequence length="114" mass="12349">MNRSYTTTALFPQESDETTMEIHLFRNEQGDILEEGEVQGAGGLGFGARGRWKPASAREGVAWKDASSSPSPCVLVGDEVDLLLGLLGDRPHRPPRPASCCCPPPPPLVLRHSR</sequence>
<name>A0A5J9VH65_9POAL</name>
<protein>
    <submittedName>
        <fullName evidence="1">Uncharacterized protein</fullName>
    </submittedName>
</protein>
<dbReference type="Gramene" id="TVU34734">
    <property type="protein sequence ID" value="TVU34734"/>
    <property type="gene ID" value="EJB05_16583"/>
</dbReference>
<dbReference type="Proteomes" id="UP000324897">
    <property type="component" value="Unassembled WGS sequence"/>
</dbReference>
<evidence type="ECO:0000313" key="1">
    <source>
        <dbReference type="EMBL" id="TVU34734.1"/>
    </source>
</evidence>
<organism evidence="1 2">
    <name type="scientific">Eragrostis curvula</name>
    <name type="common">weeping love grass</name>
    <dbReference type="NCBI Taxonomy" id="38414"/>
    <lineage>
        <taxon>Eukaryota</taxon>
        <taxon>Viridiplantae</taxon>
        <taxon>Streptophyta</taxon>
        <taxon>Embryophyta</taxon>
        <taxon>Tracheophyta</taxon>
        <taxon>Spermatophyta</taxon>
        <taxon>Magnoliopsida</taxon>
        <taxon>Liliopsida</taxon>
        <taxon>Poales</taxon>
        <taxon>Poaceae</taxon>
        <taxon>PACMAD clade</taxon>
        <taxon>Chloridoideae</taxon>
        <taxon>Eragrostideae</taxon>
        <taxon>Eragrostidinae</taxon>
        <taxon>Eragrostis</taxon>
    </lineage>
</organism>
<comment type="caution">
    <text evidence="1">The sequence shown here is derived from an EMBL/GenBank/DDBJ whole genome shotgun (WGS) entry which is preliminary data.</text>
</comment>
<gene>
    <name evidence="1" type="ORF">EJB05_16583</name>
</gene>
<proteinExistence type="predicted"/>
<evidence type="ECO:0000313" key="2">
    <source>
        <dbReference type="Proteomes" id="UP000324897"/>
    </source>
</evidence>
<dbReference type="AlphaFoldDB" id="A0A5J9VH65"/>
<accession>A0A5J9VH65</accession>
<reference evidence="1 2" key="1">
    <citation type="journal article" date="2019" name="Sci. Rep.">
        <title>A high-quality genome of Eragrostis curvula grass provides insights into Poaceae evolution and supports new strategies to enhance forage quality.</title>
        <authorList>
            <person name="Carballo J."/>
            <person name="Santos B.A.C.M."/>
            <person name="Zappacosta D."/>
            <person name="Garbus I."/>
            <person name="Selva J.P."/>
            <person name="Gallo C.A."/>
            <person name="Diaz A."/>
            <person name="Albertini E."/>
            <person name="Caccamo M."/>
            <person name="Echenique V."/>
        </authorList>
    </citation>
    <scope>NUCLEOTIDE SEQUENCE [LARGE SCALE GENOMIC DNA]</scope>
    <source>
        <strain evidence="2">cv. Victoria</strain>
        <tissue evidence="1">Leaf</tissue>
    </source>
</reference>
<dbReference type="EMBL" id="RWGY01000009">
    <property type="protein sequence ID" value="TVU34734.1"/>
    <property type="molecule type" value="Genomic_DNA"/>
</dbReference>